<dbReference type="AlphaFoldDB" id="C4XEY6"/>
<name>C4XEY6_MYCFP</name>
<gene>
    <name evidence="1" type="ordered locus">MBIO_0443</name>
</gene>
<dbReference type="eggNOG" id="COG5377">
    <property type="taxonomic scope" value="Bacteria"/>
</dbReference>
<evidence type="ECO:0000313" key="2">
    <source>
        <dbReference type="Proteomes" id="UP000006810"/>
    </source>
</evidence>
<reference evidence="1 2" key="1">
    <citation type="journal article" date="2009" name="Curr. Microbiol.">
        <title>Molecular cloning and expression of a novel cholinephosphotransferase involved in glycoglycerophospholipid biosynthesis of Mycoplasma fermentans.</title>
        <authorList>
            <person name="Ishida N."/>
            <person name="Irikura D."/>
            <person name="Matsuda K."/>
            <person name="Sato S."/>
            <person name="Asano K."/>
        </authorList>
    </citation>
    <scope>NUCLEOTIDE SEQUENCE [LARGE SCALE GENOMIC DNA]</scope>
    <source>
        <strain evidence="2">ATCC 19989 / NBRC 14854 / NCTC 10117 / PG18</strain>
    </source>
</reference>
<dbReference type="InterPro" id="IPR011604">
    <property type="entry name" value="PDDEXK-like_dom_sf"/>
</dbReference>
<accession>C4XEY6</accession>
<organism evidence="1 2">
    <name type="scientific">Mycoplasmopsis fermentans (strain ATCC 19989 / NBRC 14854 / NCTC 10117 / PG18)</name>
    <name type="common">Mycoplasma fermentans</name>
    <dbReference type="NCBI Taxonomy" id="496833"/>
    <lineage>
        <taxon>Bacteria</taxon>
        <taxon>Bacillati</taxon>
        <taxon>Mycoplasmatota</taxon>
        <taxon>Mycoplasmoidales</taxon>
        <taxon>Metamycoplasmataceae</taxon>
        <taxon>Mycoplasmopsis</taxon>
    </lineage>
</organism>
<dbReference type="EMBL" id="AP009608">
    <property type="protein sequence ID" value="BAH69708.1"/>
    <property type="molecule type" value="Genomic_DNA"/>
</dbReference>
<evidence type="ECO:0000313" key="1">
    <source>
        <dbReference type="EMBL" id="BAH69708.1"/>
    </source>
</evidence>
<dbReference type="SUPFAM" id="SSF52980">
    <property type="entry name" value="Restriction endonuclease-like"/>
    <property type="match status" value="1"/>
</dbReference>
<evidence type="ECO:0008006" key="3">
    <source>
        <dbReference type="Google" id="ProtNLM"/>
    </source>
</evidence>
<protein>
    <recommendedName>
        <fullName evidence="3">YqaJ viral recombinase domain-containing protein</fullName>
    </recommendedName>
</protein>
<dbReference type="Proteomes" id="UP000006810">
    <property type="component" value="Chromosome"/>
</dbReference>
<proteinExistence type="predicted"/>
<dbReference type="HOGENOM" id="CLU_088212_0_0_14"/>
<dbReference type="InterPro" id="IPR011335">
    <property type="entry name" value="Restrct_endonuc-II-like"/>
</dbReference>
<sequence length="304" mass="35486">MKMNRVKKLTKRKFYNGQDYILDERKQTIKLTTNFHNTLLNSLGTFNGFKKFGGSSIGNVLETDSFKSHFQAFCFMSRLSMPVLQTKYIDAGVAIEPKVFELMQNKFNEMHQKDIKRGKVSADSQPTKVIHIEAANVGYDYFKGKHDILGGVPDGLIPSKNIVVEVKTVQEKKKVDWDAPNNKVPLDYKKQAQLYAYLLGYDKYMIAAAFLKEEDYADPENFPINERYFATYPFKVDKKMAEDDANTIIEFWKRYSQLGESPKYNLTKDRDLVDYLRCHNEAEWKELFDRWKSLGKVDEDYEFN</sequence>
<keyword evidence="2" id="KW-1185">Reference proteome</keyword>
<dbReference type="Gene3D" id="3.90.320.10">
    <property type="match status" value="1"/>
</dbReference>
<dbReference type="KEGG" id="mfp:MBIO_0443"/>
<dbReference type="NCBIfam" id="NF045870">
    <property type="entry name" value="MAGa7180_fam_nucl"/>
    <property type="match status" value="1"/>
</dbReference>
<dbReference type="PATRIC" id="fig|496833.3.peg.870"/>